<keyword evidence="3" id="KW-0804">Transcription</keyword>
<evidence type="ECO:0000313" key="6">
    <source>
        <dbReference type="Proteomes" id="UP000192739"/>
    </source>
</evidence>
<dbReference type="RefSeq" id="WP_069421999.1">
    <property type="nucleotide sequence ID" value="NZ_CBCRZH010000081.1"/>
</dbReference>
<dbReference type="PROSITE" id="PS51118">
    <property type="entry name" value="HTH_HXLR"/>
    <property type="match status" value="1"/>
</dbReference>
<organism evidence="5 6">
    <name type="scientific">Mycobacterium intermedium</name>
    <dbReference type="NCBI Taxonomy" id="28445"/>
    <lineage>
        <taxon>Bacteria</taxon>
        <taxon>Bacillati</taxon>
        <taxon>Actinomycetota</taxon>
        <taxon>Actinomycetes</taxon>
        <taxon>Mycobacteriales</taxon>
        <taxon>Mycobacteriaceae</taxon>
        <taxon>Mycobacterium</taxon>
        <taxon>Mycobacterium simiae complex</taxon>
    </lineage>
</organism>
<dbReference type="GO" id="GO:0003677">
    <property type="term" value="F:DNA binding"/>
    <property type="evidence" value="ECO:0007669"/>
    <property type="project" value="UniProtKB-KW"/>
</dbReference>
<dbReference type="Gene3D" id="1.10.10.10">
    <property type="entry name" value="Winged helix-like DNA-binding domain superfamily/Winged helix DNA-binding domain"/>
    <property type="match status" value="1"/>
</dbReference>
<evidence type="ECO:0000256" key="1">
    <source>
        <dbReference type="ARBA" id="ARBA00023015"/>
    </source>
</evidence>
<dbReference type="STRING" id="28445.BHQ20_25610"/>
<evidence type="ECO:0000256" key="3">
    <source>
        <dbReference type="ARBA" id="ARBA00023163"/>
    </source>
</evidence>
<dbReference type="EMBL" id="MVHT01000090">
    <property type="protein sequence ID" value="ORA96683.1"/>
    <property type="molecule type" value="Genomic_DNA"/>
</dbReference>
<dbReference type="AlphaFoldDB" id="A0A1E3S6A9"/>
<dbReference type="OrthoDB" id="5183359at2"/>
<dbReference type="InterPro" id="IPR002577">
    <property type="entry name" value="HTH_HxlR"/>
</dbReference>
<proteinExistence type="predicted"/>
<keyword evidence="2" id="KW-0238">DNA-binding</keyword>
<reference evidence="5 6" key="1">
    <citation type="submission" date="2017-02" db="EMBL/GenBank/DDBJ databases">
        <title>The new phylogeny of genus Mycobacterium.</title>
        <authorList>
            <person name="Tortoli E."/>
            <person name="Trovato A."/>
            <person name="Cirillo D.M."/>
        </authorList>
    </citation>
    <scope>NUCLEOTIDE SEQUENCE [LARGE SCALE GENOMIC DNA]</scope>
    <source>
        <strain evidence="5 6">DSM 44049</strain>
    </source>
</reference>
<dbReference type="Pfam" id="PF01638">
    <property type="entry name" value="HxlR"/>
    <property type="match status" value="1"/>
</dbReference>
<dbReference type="InterPro" id="IPR036388">
    <property type="entry name" value="WH-like_DNA-bd_sf"/>
</dbReference>
<dbReference type="Proteomes" id="UP000192739">
    <property type="component" value="Unassembled WGS sequence"/>
</dbReference>
<dbReference type="InterPro" id="IPR036390">
    <property type="entry name" value="WH_DNA-bd_sf"/>
</dbReference>
<evidence type="ECO:0000256" key="2">
    <source>
        <dbReference type="ARBA" id="ARBA00023125"/>
    </source>
</evidence>
<keyword evidence="1" id="KW-0805">Transcription regulation</keyword>
<accession>A0A1E3S6A9</accession>
<sequence>MHPDRLRYSSSNCSIARTLSVVGEKWTLLVLREAFYGVRRFDDFHAALGCARNLLSARLKTLVENGLLEKQAYRDDRGRRRDEYRLTDKGRDLLPAIVALMQWGDRWESDEAGPAVVLRHADCGEPVSVRLACEAGHAGLRARDVRAEPGPGARASA</sequence>
<gene>
    <name evidence="5" type="ORF">BST27_24550</name>
</gene>
<comment type="caution">
    <text evidence="5">The sequence shown here is derived from an EMBL/GenBank/DDBJ whole genome shotgun (WGS) entry which is preliminary data.</text>
</comment>
<evidence type="ECO:0000259" key="4">
    <source>
        <dbReference type="PROSITE" id="PS51118"/>
    </source>
</evidence>
<protein>
    <submittedName>
        <fullName evidence="5">Transcriptional regulator</fullName>
    </submittedName>
</protein>
<evidence type="ECO:0000313" key="5">
    <source>
        <dbReference type="EMBL" id="ORA96683.1"/>
    </source>
</evidence>
<dbReference type="PANTHER" id="PTHR33204">
    <property type="entry name" value="TRANSCRIPTIONAL REGULATOR, MARR FAMILY"/>
    <property type="match status" value="1"/>
</dbReference>
<feature type="domain" description="HTH hxlR-type" evidence="4">
    <location>
        <begin position="13"/>
        <end position="112"/>
    </location>
</feature>
<name>A0A1E3S6A9_MYCIE</name>
<dbReference type="SUPFAM" id="SSF46785">
    <property type="entry name" value="Winged helix' DNA-binding domain"/>
    <property type="match status" value="1"/>
</dbReference>
<dbReference type="PANTHER" id="PTHR33204:SF18">
    <property type="entry name" value="TRANSCRIPTIONAL REGULATORY PROTEIN"/>
    <property type="match status" value="1"/>
</dbReference>
<keyword evidence="6" id="KW-1185">Reference proteome</keyword>